<dbReference type="OrthoDB" id="5540273at2759"/>
<proteinExistence type="predicted"/>
<evidence type="ECO:0000256" key="1">
    <source>
        <dbReference type="SAM" id="Phobius"/>
    </source>
</evidence>
<dbReference type="Proteomes" id="UP001143981">
    <property type="component" value="Unassembled WGS sequence"/>
</dbReference>
<sequence length="164" mass="17995">MAPPPSLEGLLLQTEADIRVVTRLLKAVTAAVLMLNLAFAYVCVRGGVGAAGGRRGARLPLSSYQLRAEYPLAATELSVVMLQFALYLLSSGRWDRVTRGILAALLACGVAHAVVCKKSGDVELCWWLLPVLVLGIVAYVQLNMQRIRRSMEVLFEKKLREKDE</sequence>
<dbReference type="EMBL" id="JANBOI010000293">
    <property type="protein sequence ID" value="KAJ1731761.1"/>
    <property type="molecule type" value="Genomic_DNA"/>
</dbReference>
<keyword evidence="1" id="KW-0812">Transmembrane</keyword>
<gene>
    <name evidence="2" type="ORF">LPJ61_002372</name>
</gene>
<feature type="transmembrane region" description="Helical" evidence="1">
    <location>
        <begin position="126"/>
        <end position="142"/>
    </location>
</feature>
<keyword evidence="1" id="KW-0472">Membrane</keyword>
<accession>A0A9W8CYQ6</accession>
<name>A0A9W8CYQ6_9FUNG</name>
<keyword evidence="3" id="KW-1185">Reference proteome</keyword>
<comment type="caution">
    <text evidence="2">The sequence shown here is derived from an EMBL/GenBank/DDBJ whole genome shotgun (WGS) entry which is preliminary data.</text>
</comment>
<reference evidence="2" key="1">
    <citation type="submission" date="2022-07" db="EMBL/GenBank/DDBJ databases">
        <title>Phylogenomic reconstructions and comparative analyses of Kickxellomycotina fungi.</title>
        <authorList>
            <person name="Reynolds N.K."/>
            <person name="Stajich J.E."/>
            <person name="Barry K."/>
            <person name="Grigoriev I.V."/>
            <person name="Crous P."/>
            <person name="Smith M.E."/>
        </authorList>
    </citation>
    <scope>NUCLEOTIDE SEQUENCE</scope>
    <source>
        <strain evidence="2">BCRC 34381</strain>
    </source>
</reference>
<evidence type="ECO:0000313" key="3">
    <source>
        <dbReference type="Proteomes" id="UP001143981"/>
    </source>
</evidence>
<organism evidence="2 3">
    <name type="scientific">Coemansia biformis</name>
    <dbReference type="NCBI Taxonomy" id="1286918"/>
    <lineage>
        <taxon>Eukaryota</taxon>
        <taxon>Fungi</taxon>
        <taxon>Fungi incertae sedis</taxon>
        <taxon>Zoopagomycota</taxon>
        <taxon>Kickxellomycotina</taxon>
        <taxon>Kickxellomycetes</taxon>
        <taxon>Kickxellales</taxon>
        <taxon>Kickxellaceae</taxon>
        <taxon>Coemansia</taxon>
    </lineage>
</organism>
<feature type="transmembrane region" description="Helical" evidence="1">
    <location>
        <begin position="27"/>
        <end position="50"/>
    </location>
</feature>
<keyword evidence="1" id="KW-1133">Transmembrane helix</keyword>
<protein>
    <submittedName>
        <fullName evidence="2">Uncharacterized protein</fullName>
    </submittedName>
</protein>
<dbReference type="AlphaFoldDB" id="A0A9W8CYQ6"/>
<feature type="transmembrane region" description="Helical" evidence="1">
    <location>
        <begin position="101"/>
        <end position="120"/>
    </location>
</feature>
<evidence type="ECO:0000313" key="2">
    <source>
        <dbReference type="EMBL" id="KAJ1731761.1"/>
    </source>
</evidence>